<comment type="caution">
    <text evidence="1">The sequence shown here is derived from an EMBL/GenBank/DDBJ whole genome shotgun (WGS) entry which is preliminary data.</text>
</comment>
<dbReference type="PANTHER" id="PTHR31973">
    <property type="entry name" value="POLYPROTEIN, PUTATIVE-RELATED"/>
    <property type="match status" value="1"/>
</dbReference>
<evidence type="ECO:0000313" key="2">
    <source>
        <dbReference type="Proteomes" id="UP000187406"/>
    </source>
</evidence>
<sequence length="139" mass="15663">CNWKLYDSTLSDGTTFIIKTMGFKPTCSRPLTIKCANSTWIAKKLEHLLRADPWISYELMEETLAKEHNVVAGYKQLYRAKTKARSNVEGNYSPPIFKRIFICYEASRRGFAVGCTFIVLDGCHLKGSYGGVLLCVIAL</sequence>
<gene>
    <name evidence="1" type="ORF">CFOL_v3_05743</name>
</gene>
<accession>A0A1Q3B2N0</accession>
<dbReference type="InParanoid" id="A0A1Q3B2N0"/>
<reference evidence="2" key="1">
    <citation type="submission" date="2016-04" db="EMBL/GenBank/DDBJ databases">
        <title>Cephalotus genome sequencing.</title>
        <authorList>
            <person name="Fukushima K."/>
            <person name="Hasebe M."/>
            <person name="Fang X."/>
        </authorList>
    </citation>
    <scope>NUCLEOTIDE SEQUENCE [LARGE SCALE GENOMIC DNA]</scope>
    <source>
        <strain evidence="2">cv. St1</strain>
    </source>
</reference>
<keyword evidence="2" id="KW-1185">Reference proteome</keyword>
<protein>
    <submittedName>
        <fullName evidence="1">Uncharacterized protein</fullName>
    </submittedName>
</protein>
<evidence type="ECO:0000313" key="1">
    <source>
        <dbReference type="EMBL" id="GAV62219.1"/>
    </source>
</evidence>
<dbReference type="Proteomes" id="UP000187406">
    <property type="component" value="Unassembled WGS sequence"/>
</dbReference>
<dbReference type="PANTHER" id="PTHR31973:SF187">
    <property type="entry name" value="MUTATOR TRANSPOSASE MUDRA PROTEIN"/>
    <property type="match status" value="1"/>
</dbReference>
<proteinExistence type="predicted"/>
<dbReference type="AlphaFoldDB" id="A0A1Q3B2N0"/>
<dbReference type="EMBL" id="BDDD01000243">
    <property type="protein sequence ID" value="GAV62219.1"/>
    <property type="molecule type" value="Genomic_DNA"/>
</dbReference>
<dbReference type="OrthoDB" id="1435110at2759"/>
<dbReference type="STRING" id="3775.A0A1Q3B2N0"/>
<name>A0A1Q3B2N0_CEPFO</name>
<feature type="non-terminal residue" evidence="1">
    <location>
        <position position="139"/>
    </location>
</feature>
<feature type="non-terminal residue" evidence="1">
    <location>
        <position position="1"/>
    </location>
</feature>
<organism evidence="1 2">
    <name type="scientific">Cephalotus follicularis</name>
    <name type="common">Albany pitcher plant</name>
    <dbReference type="NCBI Taxonomy" id="3775"/>
    <lineage>
        <taxon>Eukaryota</taxon>
        <taxon>Viridiplantae</taxon>
        <taxon>Streptophyta</taxon>
        <taxon>Embryophyta</taxon>
        <taxon>Tracheophyta</taxon>
        <taxon>Spermatophyta</taxon>
        <taxon>Magnoliopsida</taxon>
        <taxon>eudicotyledons</taxon>
        <taxon>Gunneridae</taxon>
        <taxon>Pentapetalae</taxon>
        <taxon>rosids</taxon>
        <taxon>fabids</taxon>
        <taxon>Oxalidales</taxon>
        <taxon>Cephalotaceae</taxon>
        <taxon>Cephalotus</taxon>
    </lineage>
</organism>